<dbReference type="EMBL" id="FOQY01000063">
    <property type="protein sequence ID" value="SFL16793.1"/>
    <property type="molecule type" value="Genomic_DNA"/>
</dbReference>
<evidence type="ECO:0000256" key="1">
    <source>
        <dbReference type="SAM" id="MobiDB-lite"/>
    </source>
</evidence>
<organism evidence="2 3">
    <name type="scientific">Streptosporangium canum</name>
    <dbReference type="NCBI Taxonomy" id="324952"/>
    <lineage>
        <taxon>Bacteria</taxon>
        <taxon>Bacillati</taxon>
        <taxon>Actinomycetota</taxon>
        <taxon>Actinomycetes</taxon>
        <taxon>Streptosporangiales</taxon>
        <taxon>Streptosporangiaceae</taxon>
        <taxon>Streptosporangium</taxon>
    </lineage>
</organism>
<accession>A0A1I4FH72</accession>
<name>A0A1I4FH72_9ACTN</name>
<keyword evidence="3" id="KW-1185">Reference proteome</keyword>
<dbReference type="Proteomes" id="UP000199111">
    <property type="component" value="Unassembled WGS sequence"/>
</dbReference>
<sequence length="361" mass="37865">MGPQGAGTRGEEGLMAPTPGSSRSAVSGASWSPVALEGVAECLGGEVHLAYAQRPVSGVVTVAAGFSPDAAMTRAELRATAMDALYRIPDGVARPCSGDDGRELCLADFMPEPPADRRSSVAGVGLLSRERYLLPAEVVWMGERDCRVEPTVVGVVDDRPDGASGAIADLLAHDVVTRWWASPRMPLLRVSEHLERLIPESVASAVSALGLWVSVFVLPGPDFQIAVVGVSGEGTTIATAAARSVKAAVGEAFLRAVAARAQPWNTLPVADSLRRLTVWHREADYLAYLERSAVDADPSVADEPVTRDGALGWADIASRRFGHEPVLVGFGAFDDPVKVVCPGAACYRTVPPGTTLPCPVP</sequence>
<gene>
    <name evidence="2" type="ORF">SAMN05216275_1639</name>
</gene>
<evidence type="ECO:0008006" key="4">
    <source>
        <dbReference type="Google" id="ProtNLM"/>
    </source>
</evidence>
<feature type="region of interest" description="Disordered" evidence="1">
    <location>
        <begin position="1"/>
        <end position="27"/>
    </location>
</feature>
<proteinExistence type="predicted"/>
<protein>
    <recommendedName>
        <fullName evidence="4">Ribosomal protein S12 methylthiotransferase accessory factor</fullName>
    </recommendedName>
</protein>
<evidence type="ECO:0000313" key="3">
    <source>
        <dbReference type="Proteomes" id="UP000199111"/>
    </source>
</evidence>
<dbReference type="AlphaFoldDB" id="A0A1I4FH72"/>
<evidence type="ECO:0000313" key="2">
    <source>
        <dbReference type="EMBL" id="SFL16793.1"/>
    </source>
</evidence>
<reference evidence="3" key="1">
    <citation type="submission" date="2016-10" db="EMBL/GenBank/DDBJ databases">
        <authorList>
            <person name="Varghese N."/>
            <person name="Submissions S."/>
        </authorList>
    </citation>
    <scope>NUCLEOTIDE SEQUENCE [LARGE SCALE GENOMIC DNA]</scope>
    <source>
        <strain evidence="3">CGMCC 4.2126</strain>
    </source>
</reference>